<sequence length="72" mass="7922">MHYQRPVLRQVGAHGGYDMVPGFLTVAAKLRRHALRGNEGRRVGAGRVQGQALHENSLQAAALGVFDFEIRL</sequence>
<protein>
    <submittedName>
        <fullName evidence="1">Uncharacterized protein</fullName>
    </submittedName>
</protein>
<organism evidence="1 2">
    <name type="scientific">Hymenobacter antarcticus</name>
    <dbReference type="NCBI Taxonomy" id="486270"/>
    <lineage>
        <taxon>Bacteria</taxon>
        <taxon>Pseudomonadati</taxon>
        <taxon>Bacteroidota</taxon>
        <taxon>Cytophagia</taxon>
        <taxon>Cytophagales</taxon>
        <taxon>Hymenobacteraceae</taxon>
        <taxon>Hymenobacter</taxon>
    </lineage>
</organism>
<comment type="caution">
    <text evidence="1">The sequence shown here is derived from an EMBL/GenBank/DDBJ whole genome shotgun (WGS) entry which is preliminary data.</text>
</comment>
<evidence type="ECO:0000313" key="2">
    <source>
        <dbReference type="Proteomes" id="UP001501556"/>
    </source>
</evidence>
<dbReference type="EMBL" id="BAABDI010000041">
    <property type="protein sequence ID" value="GAA3990927.1"/>
    <property type="molecule type" value="Genomic_DNA"/>
</dbReference>
<reference evidence="2" key="1">
    <citation type="journal article" date="2019" name="Int. J. Syst. Evol. Microbiol.">
        <title>The Global Catalogue of Microorganisms (GCM) 10K type strain sequencing project: providing services to taxonomists for standard genome sequencing and annotation.</title>
        <authorList>
            <consortium name="The Broad Institute Genomics Platform"/>
            <consortium name="The Broad Institute Genome Sequencing Center for Infectious Disease"/>
            <person name="Wu L."/>
            <person name="Ma J."/>
        </authorList>
    </citation>
    <scope>NUCLEOTIDE SEQUENCE [LARGE SCALE GENOMIC DNA]</scope>
    <source>
        <strain evidence="2">JCM 17217</strain>
    </source>
</reference>
<proteinExistence type="predicted"/>
<keyword evidence="2" id="KW-1185">Reference proteome</keyword>
<gene>
    <name evidence="1" type="ORF">GCM10022407_39260</name>
</gene>
<accession>A0ABP7R329</accession>
<name>A0ABP7R329_9BACT</name>
<dbReference type="Proteomes" id="UP001501556">
    <property type="component" value="Unassembled WGS sequence"/>
</dbReference>
<evidence type="ECO:0000313" key="1">
    <source>
        <dbReference type="EMBL" id="GAA3990927.1"/>
    </source>
</evidence>